<dbReference type="InterPro" id="IPR012270">
    <property type="entry name" value="CCR4-NOT_su3/5"/>
</dbReference>
<dbReference type="Gene3D" id="2.30.30.1020">
    <property type="entry name" value="CCR4-NOT complex subunit 2/3/5, C-terminal domain"/>
    <property type="match status" value="1"/>
</dbReference>
<comment type="caution">
    <text evidence="14">The sequence shown here is derived from an EMBL/GenBank/DDBJ whole genome shotgun (WGS) entry which is preliminary data.</text>
</comment>
<keyword evidence="6" id="KW-0597">Phosphoprotein</keyword>
<feature type="domain" description="NOT2/NOT3/NOT5 C-terminal" evidence="13">
    <location>
        <begin position="700"/>
        <end position="792"/>
    </location>
</feature>
<feature type="compositionally biased region" description="Low complexity" evidence="11">
    <location>
        <begin position="331"/>
        <end position="348"/>
    </location>
</feature>
<comment type="subcellular location">
    <subcellularLocation>
        <location evidence="2 10">Cytoplasm</location>
    </subcellularLocation>
    <subcellularLocation>
        <location evidence="1 10">Nucleus</location>
    </subcellularLocation>
</comment>
<evidence type="ECO:0000256" key="7">
    <source>
        <dbReference type="ARBA" id="ARBA00023015"/>
    </source>
</evidence>
<feature type="domain" description="CCR4-Not complex component Not N-terminal" evidence="12">
    <location>
        <begin position="4"/>
        <end position="201"/>
    </location>
</feature>
<keyword evidence="5 10" id="KW-0678">Repressor</keyword>
<dbReference type="Proteomes" id="UP000516437">
    <property type="component" value="Chromosome 2"/>
</dbReference>
<feature type="compositionally biased region" description="Polar residues" evidence="11">
    <location>
        <begin position="618"/>
        <end position="639"/>
    </location>
</feature>
<dbReference type="GO" id="GO:0005634">
    <property type="term" value="C:nucleus"/>
    <property type="evidence" value="ECO:0007669"/>
    <property type="project" value="UniProtKB-SubCell"/>
</dbReference>
<feature type="region of interest" description="Disordered" evidence="11">
    <location>
        <begin position="110"/>
        <end position="131"/>
    </location>
</feature>
<dbReference type="GO" id="GO:0006355">
    <property type="term" value="P:regulation of DNA-templated transcription"/>
    <property type="evidence" value="ECO:0007669"/>
    <property type="project" value="InterPro"/>
</dbReference>
<keyword evidence="7 10" id="KW-0805">Transcription regulation</keyword>
<feature type="compositionally biased region" description="Low complexity" evidence="11">
    <location>
        <begin position="423"/>
        <end position="435"/>
    </location>
</feature>
<proteinExistence type="inferred from homology"/>
<evidence type="ECO:0000313" key="14">
    <source>
        <dbReference type="EMBL" id="KAB1221151.1"/>
    </source>
</evidence>
<evidence type="ECO:0000256" key="3">
    <source>
        <dbReference type="ARBA" id="ARBA00007682"/>
    </source>
</evidence>
<evidence type="ECO:0000256" key="8">
    <source>
        <dbReference type="ARBA" id="ARBA00023163"/>
    </source>
</evidence>
<dbReference type="PANTHER" id="PTHR23326">
    <property type="entry name" value="CCR4 NOT-RELATED"/>
    <property type="match status" value="1"/>
</dbReference>
<comment type="similarity">
    <text evidence="3 10">Belongs to the CNOT2/3/5 family.</text>
</comment>
<dbReference type="AlphaFoldDB" id="A0A6A1W7H0"/>
<evidence type="ECO:0000256" key="9">
    <source>
        <dbReference type="ARBA" id="ARBA00023242"/>
    </source>
</evidence>
<feature type="compositionally biased region" description="Low complexity" evidence="11">
    <location>
        <begin position="379"/>
        <end position="392"/>
    </location>
</feature>
<keyword evidence="8 10" id="KW-0804">Transcription</keyword>
<sequence length="823" mass="90695">MGASRKLQGEIDRVLKKVQEGVDVFDSIWNKVYDTDNANQKEKFEADLKKEIKKLQRYRDQIKTWIQSSEIKDKKVSASYEQALVDARKLIEREMERFKICEKETKTKAFSKEGLGQQPKTDPKEKAKSETRDWLNNVVGELESQIDSFEAEIEGLSVKKGKTRPPRLTHLETSIVRHKAHIMKLELILRLLDNDELSPEQEDFDEFSDVDELYDTLPLDKVESLEDLVTIGPPSLVKGAPVPTMKTSLVASASQVPHSPLGLMGRFFILVLRLYHHRHAVYCHLFQPEKDMVLITLVTVPSNNLQEQVEDSASQDSNSDTVPRTPPPKNSVLGSSPSSTPVGSLSTSNVSGHNLPGVSTASVSLPVSGSVRAVIENTASANPSSPLSLSTSAKEEESFPGRRSSPSLSDTGLVRGIGRGGFSSQPSASIPLSSSNVVPSNGAAGAVPSASDMAKRNTLGPEERLGSSGIVLPLVSPLSNRMILPQVPKATDGTGAIDSSNVGEPTAISGLVFSPPLVPGMQWRPGSAFQNQNEAGQFRGRTEIAPDQREKFLQRLQQVQQQGHSTLLSMPALAGSNHKQFSAQQPNPLLQQFNSQSGSVSSQAGMGLGVQAPGLNNVTSAALQPHPNSIHQQSGQQALISGGPKDSDVGHVKVEEQQQQQNLPDDSTVESTTGSGLGKSLMNEDDLKASYAVDTPRHPAITPPSYPQVQAPIVNNPAFWERLGLDINITDTLFFAFYYQQNTYQQYLAAKELKKQSWRYHRKYNTWFQRHEEPKVATDEYEQGTYVYFDFHIANDDLQHGWYVHFDFHSFRGFCLQLHFLLI</sequence>
<evidence type="ECO:0000256" key="10">
    <source>
        <dbReference type="PIRNR" id="PIRNR005290"/>
    </source>
</evidence>
<dbReference type="GO" id="GO:0030015">
    <property type="term" value="C:CCR4-NOT core complex"/>
    <property type="evidence" value="ECO:0007669"/>
    <property type="project" value="UniProtKB-UniRule"/>
</dbReference>
<evidence type="ECO:0000313" key="15">
    <source>
        <dbReference type="Proteomes" id="UP000516437"/>
    </source>
</evidence>
<evidence type="ECO:0000256" key="5">
    <source>
        <dbReference type="ARBA" id="ARBA00022491"/>
    </source>
</evidence>
<keyword evidence="9 10" id="KW-0539">Nucleus</keyword>
<keyword evidence="4 10" id="KW-0963">Cytoplasm</keyword>
<evidence type="ECO:0000259" key="13">
    <source>
        <dbReference type="Pfam" id="PF04153"/>
    </source>
</evidence>
<feature type="compositionally biased region" description="Polar residues" evidence="11">
    <location>
        <begin position="306"/>
        <end position="322"/>
    </location>
</feature>
<accession>A0A6A1W7H0</accession>
<protein>
    <submittedName>
        <fullName evidence="14">CCR4-NOT transcription complex subunit 3</fullName>
    </submittedName>
</protein>
<gene>
    <name evidence="14" type="ORF">CJ030_MR2G012850</name>
</gene>
<dbReference type="GO" id="GO:0000932">
    <property type="term" value="C:P-body"/>
    <property type="evidence" value="ECO:0007669"/>
    <property type="project" value="UniProtKB-UniRule"/>
</dbReference>
<dbReference type="Pfam" id="PF04153">
    <property type="entry name" value="NOT2_3_5_C"/>
    <property type="match status" value="1"/>
</dbReference>
<evidence type="ECO:0000256" key="1">
    <source>
        <dbReference type="ARBA" id="ARBA00004123"/>
    </source>
</evidence>
<evidence type="ECO:0000256" key="6">
    <source>
        <dbReference type="ARBA" id="ARBA00022553"/>
    </source>
</evidence>
<dbReference type="InterPro" id="IPR007282">
    <property type="entry name" value="NOT2/3/5_C"/>
</dbReference>
<feature type="compositionally biased region" description="Basic and acidic residues" evidence="11">
    <location>
        <begin position="121"/>
        <end position="131"/>
    </location>
</feature>
<feature type="region of interest" description="Disordered" evidence="11">
    <location>
        <begin position="618"/>
        <end position="683"/>
    </location>
</feature>
<name>A0A6A1W7H0_9ROSI</name>
<evidence type="ECO:0000256" key="11">
    <source>
        <dbReference type="SAM" id="MobiDB-lite"/>
    </source>
</evidence>
<organism evidence="14 15">
    <name type="scientific">Morella rubra</name>
    <name type="common">Chinese bayberry</name>
    <dbReference type="NCBI Taxonomy" id="262757"/>
    <lineage>
        <taxon>Eukaryota</taxon>
        <taxon>Viridiplantae</taxon>
        <taxon>Streptophyta</taxon>
        <taxon>Embryophyta</taxon>
        <taxon>Tracheophyta</taxon>
        <taxon>Spermatophyta</taxon>
        <taxon>Magnoliopsida</taxon>
        <taxon>eudicotyledons</taxon>
        <taxon>Gunneridae</taxon>
        <taxon>Pentapetalae</taxon>
        <taxon>rosids</taxon>
        <taxon>fabids</taxon>
        <taxon>Fagales</taxon>
        <taxon>Myricaceae</taxon>
        <taxon>Morella</taxon>
    </lineage>
</organism>
<feature type="region of interest" description="Disordered" evidence="11">
    <location>
        <begin position="379"/>
        <end position="454"/>
    </location>
</feature>
<dbReference type="InterPro" id="IPR007207">
    <property type="entry name" value="Not_N"/>
</dbReference>
<feature type="compositionally biased region" description="Basic and acidic residues" evidence="11">
    <location>
        <begin position="645"/>
        <end position="656"/>
    </location>
</feature>
<feature type="region of interest" description="Disordered" evidence="11">
    <location>
        <begin position="306"/>
        <end position="353"/>
    </location>
</feature>
<evidence type="ECO:0000256" key="2">
    <source>
        <dbReference type="ARBA" id="ARBA00004496"/>
    </source>
</evidence>
<reference evidence="14 15" key="1">
    <citation type="journal article" date="2019" name="Plant Biotechnol. J.">
        <title>The red bayberry genome and genetic basis of sex determination.</title>
        <authorList>
            <person name="Jia H.M."/>
            <person name="Jia H.J."/>
            <person name="Cai Q.L."/>
            <person name="Wang Y."/>
            <person name="Zhao H.B."/>
            <person name="Yang W.F."/>
            <person name="Wang G.Y."/>
            <person name="Li Y.H."/>
            <person name="Zhan D.L."/>
            <person name="Shen Y.T."/>
            <person name="Niu Q.F."/>
            <person name="Chang L."/>
            <person name="Qiu J."/>
            <person name="Zhao L."/>
            <person name="Xie H.B."/>
            <person name="Fu W.Y."/>
            <person name="Jin J."/>
            <person name="Li X.W."/>
            <person name="Jiao Y."/>
            <person name="Zhou C.C."/>
            <person name="Tu T."/>
            <person name="Chai C.Y."/>
            <person name="Gao J.L."/>
            <person name="Fan L.J."/>
            <person name="van de Weg E."/>
            <person name="Wang J.Y."/>
            <person name="Gao Z.S."/>
        </authorList>
    </citation>
    <scope>NUCLEOTIDE SEQUENCE [LARGE SCALE GENOMIC DNA]</scope>
    <source>
        <tissue evidence="14">Leaves</tissue>
    </source>
</reference>
<dbReference type="Pfam" id="PF04065">
    <property type="entry name" value="Not3"/>
    <property type="match status" value="1"/>
</dbReference>
<dbReference type="PIRSF" id="PIRSF005290">
    <property type="entry name" value="NOT_su_3_5"/>
    <property type="match status" value="1"/>
</dbReference>
<dbReference type="OrthoDB" id="293823at2759"/>
<feature type="compositionally biased region" description="Polar residues" evidence="11">
    <location>
        <begin position="657"/>
        <end position="674"/>
    </location>
</feature>
<dbReference type="InterPro" id="IPR038635">
    <property type="entry name" value="CCR4-NOT_su2/3/5_C_sf"/>
</dbReference>
<evidence type="ECO:0000259" key="12">
    <source>
        <dbReference type="Pfam" id="PF04065"/>
    </source>
</evidence>
<dbReference type="InterPro" id="IPR040168">
    <property type="entry name" value="Not2/3/5"/>
</dbReference>
<evidence type="ECO:0000256" key="4">
    <source>
        <dbReference type="ARBA" id="ARBA00022490"/>
    </source>
</evidence>
<keyword evidence="15" id="KW-1185">Reference proteome</keyword>
<dbReference type="EMBL" id="RXIC02000020">
    <property type="protein sequence ID" value="KAB1221151.1"/>
    <property type="molecule type" value="Genomic_DNA"/>
</dbReference>